<protein>
    <submittedName>
        <fullName evidence="1">Uncharacterized protein</fullName>
    </submittedName>
</protein>
<proteinExistence type="predicted"/>
<sequence>MFFVASGQTEKLKVKIWHVNRNISVVDPSKLERDTSRSAHTTRFNGYLHAAATPFSPFLGSDRVPILAGVKIESRRSD</sequence>
<keyword evidence="2" id="KW-1185">Reference proteome</keyword>
<dbReference type="EMBL" id="JAPMOS010000036">
    <property type="protein sequence ID" value="KAJ4457985.1"/>
    <property type="molecule type" value="Genomic_DNA"/>
</dbReference>
<dbReference type="Proteomes" id="UP001141327">
    <property type="component" value="Unassembled WGS sequence"/>
</dbReference>
<accession>A0ABQ8UKI5</accession>
<reference evidence="1" key="1">
    <citation type="journal article" date="2022" name="bioRxiv">
        <title>Genomics of Preaxostyla Flagellates Illuminates Evolutionary Transitions and the Path Towards Mitochondrial Loss.</title>
        <authorList>
            <person name="Novak L.V.F."/>
            <person name="Treitli S.C."/>
            <person name="Pyrih J."/>
            <person name="Halakuc P."/>
            <person name="Pipaliya S.V."/>
            <person name="Vacek V."/>
            <person name="Brzon O."/>
            <person name="Soukal P."/>
            <person name="Eme L."/>
            <person name="Dacks J.B."/>
            <person name="Karnkowska A."/>
            <person name="Elias M."/>
            <person name="Hampl V."/>
        </authorList>
    </citation>
    <scope>NUCLEOTIDE SEQUENCE</scope>
    <source>
        <strain evidence="1">RCP-MX</strain>
    </source>
</reference>
<organism evidence="1 2">
    <name type="scientific">Paratrimastix pyriformis</name>
    <dbReference type="NCBI Taxonomy" id="342808"/>
    <lineage>
        <taxon>Eukaryota</taxon>
        <taxon>Metamonada</taxon>
        <taxon>Preaxostyla</taxon>
        <taxon>Paratrimastigidae</taxon>
        <taxon>Paratrimastix</taxon>
    </lineage>
</organism>
<evidence type="ECO:0000313" key="1">
    <source>
        <dbReference type="EMBL" id="KAJ4457985.1"/>
    </source>
</evidence>
<comment type="caution">
    <text evidence="1">The sequence shown here is derived from an EMBL/GenBank/DDBJ whole genome shotgun (WGS) entry which is preliminary data.</text>
</comment>
<gene>
    <name evidence="1" type="ORF">PAPYR_6381</name>
</gene>
<evidence type="ECO:0000313" key="2">
    <source>
        <dbReference type="Proteomes" id="UP001141327"/>
    </source>
</evidence>
<name>A0ABQ8UKI5_9EUKA</name>